<protein>
    <recommendedName>
        <fullName evidence="11">DEVIL-like protein</fullName>
    </recommendedName>
</protein>
<keyword evidence="3" id="KW-1003">Cell membrane</keyword>
<evidence type="ECO:0000256" key="1">
    <source>
        <dbReference type="ARBA" id="ARBA00004162"/>
    </source>
</evidence>
<dbReference type="Pfam" id="PF08137">
    <property type="entry name" value="DVL"/>
    <property type="match status" value="1"/>
</dbReference>
<evidence type="ECO:0000313" key="10">
    <source>
        <dbReference type="Proteomes" id="UP001412067"/>
    </source>
</evidence>
<keyword evidence="6" id="KW-0472">Membrane</keyword>
<dbReference type="Proteomes" id="UP001412067">
    <property type="component" value="Unassembled WGS sequence"/>
</dbReference>
<evidence type="ECO:0000256" key="4">
    <source>
        <dbReference type="ARBA" id="ARBA00022692"/>
    </source>
</evidence>
<comment type="similarity">
    <text evidence="7">Belongs to the DVL/RTFL small polypeptides family.</text>
</comment>
<evidence type="ECO:0000256" key="8">
    <source>
        <dbReference type="SAM" id="MobiDB-lite"/>
    </source>
</evidence>
<dbReference type="InterPro" id="IPR012552">
    <property type="entry name" value="DVL"/>
</dbReference>
<dbReference type="EMBL" id="JBBWWR010000017">
    <property type="protein sequence ID" value="KAK8945381.1"/>
    <property type="molecule type" value="Genomic_DNA"/>
</dbReference>
<keyword evidence="2" id="KW-0217">Developmental protein</keyword>
<reference evidence="9 10" key="1">
    <citation type="journal article" date="2022" name="Nat. Plants">
        <title>Genomes of leafy and leafless Platanthera orchids illuminate the evolution of mycoheterotrophy.</title>
        <authorList>
            <person name="Li M.H."/>
            <person name="Liu K.W."/>
            <person name="Li Z."/>
            <person name="Lu H.C."/>
            <person name="Ye Q.L."/>
            <person name="Zhang D."/>
            <person name="Wang J.Y."/>
            <person name="Li Y.F."/>
            <person name="Zhong Z.M."/>
            <person name="Liu X."/>
            <person name="Yu X."/>
            <person name="Liu D.K."/>
            <person name="Tu X.D."/>
            <person name="Liu B."/>
            <person name="Hao Y."/>
            <person name="Liao X.Y."/>
            <person name="Jiang Y.T."/>
            <person name="Sun W.H."/>
            <person name="Chen J."/>
            <person name="Chen Y.Q."/>
            <person name="Ai Y."/>
            <person name="Zhai J.W."/>
            <person name="Wu S.S."/>
            <person name="Zhou Z."/>
            <person name="Hsiao Y.Y."/>
            <person name="Wu W.L."/>
            <person name="Chen Y.Y."/>
            <person name="Lin Y.F."/>
            <person name="Hsu J.L."/>
            <person name="Li C.Y."/>
            <person name="Wang Z.W."/>
            <person name="Zhao X."/>
            <person name="Zhong W.Y."/>
            <person name="Ma X.K."/>
            <person name="Ma L."/>
            <person name="Huang J."/>
            <person name="Chen G.Z."/>
            <person name="Huang M.Z."/>
            <person name="Huang L."/>
            <person name="Peng D.H."/>
            <person name="Luo Y.B."/>
            <person name="Zou S.Q."/>
            <person name="Chen S.P."/>
            <person name="Lan S."/>
            <person name="Tsai W.C."/>
            <person name="Van de Peer Y."/>
            <person name="Liu Z.J."/>
        </authorList>
    </citation>
    <scope>NUCLEOTIDE SEQUENCE [LARGE SCALE GENOMIC DNA]</scope>
    <source>
        <strain evidence="9">Lor288</strain>
    </source>
</reference>
<comment type="caution">
    <text evidence="9">The sequence shown here is derived from an EMBL/GenBank/DDBJ whole genome shotgun (WGS) entry which is preliminary data.</text>
</comment>
<keyword evidence="5" id="KW-1133">Transmembrane helix</keyword>
<evidence type="ECO:0000256" key="2">
    <source>
        <dbReference type="ARBA" id="ARBA00022473"/>
    </source>
</evidence>
<proteinExistence type="inferred from homology"/>
<feature type="region of interest" description="Disordered" evidence="8">
    <location>
        <begin position="1"/>
        <end position="25"/>
    </location>
</feature>
<evidence type="ECO:0000256" key="5">
    <source>
        <dbReference type="ARBA" id="ARBA00022989"/>
    </source>
</evidence>
<evidence type="ECO:0000256" key="3">
    <source>
        <dbReference type="ARBA" id="ARBA00022475"/>
    </source>
</evidence>
<dbReference type="PANTHER" id="PTHR33102">
    <property type="entry name" value="DVL19-RELATED-RELATED"/>
    <property type="match status" value="1"/>
</dbReference>
<dbReference type="InterPro" id="IPR051525">
    <property type="entry name" value="DVL_RTFL_regulatory"/>
</dbReference>
<sequence length="60" mass="7016">MGQCASRRSSRTTGESWDSGRHSSSEKLGWIAAAREHRSRLYILRRCVVMLLCWHKYGKY</sequence>
<evidence type="ECO:0000256" key="6">
    <source>
        <dbReference type="ARBA" id="ARBA00023136"/>
    </source>
</evidence>
<evidence type="ECO:0000313" key="9">
    <source>
        <dbReference type="EMBL" id="KAK8945381.1"/>
    </source>
</evidence>
<keyword evidence="4" id="KW-0812">Transmembrane</keyword>
<gene>
    <name evidence="9" type="ORF">KSP40_PGU021756</name>
</gene>
<accession>A0ABR2LM63</accession>
<keyword evidence="10" id="KW-1185">Reference proteome</keyword>
<name>A0ABR2LM63_9ASPA</name>
<comment type="subcellular location">
    <subcellularLocation>
        <location evidence="1">Cell membrane</location>
        <topology evidence="1">Single-pass membrane protein</topology>
    </subcellularLocation>
</comment>
<organism evidence="9 10">
    <name type="scientific">Platanthera guangdongensis</name>
    <dbReference type="NCBI Taxonomy" id="2320717"/>
    <lineage>
        <taxon>Eukaryota</taxon>
        <taxon>Viridiplantae</taxon>
        <taxon>Streptophyta</taxon>
        <taxon>Embryophyta</taxon>
        <taxon>Tracheophyta</taxon>
        <taxon>Spermatophyta</taxon>
        <taxon>Magnoliopsida</taxon>
        <taxon>Liliopsida</taxon>
        <taxon>Asparagales</taxon>
        <taxon>Orchidaceae</taxon>
        <taxon>Orchidoideae</taxon>
        <taxon>Orchideae</taxon>
        <taxon>Orchidinae</taxon>
        <taxon>Platanthera</taxon>
    </lineage>
</organism>
<evidence type="ECO:0008006" key="11">
    <source>
        <dbReference type="Google" id="ProtNLM"/>
    </source>
</evidence>
<evidence type="ECO:0000256" key="7">
    <source>
        <dbReference type="ARBA" id="ARBA00024340"/>
    </source>
</evidence>